<evidence type="ECO:0000313" key="1">
    <source>
        <dbReference type="EnsemblProtists" id="PYU1_T012371"/>
    </source>
</evidence>
<reference evidence="2" key="2">
    <citation type="submission" date="2010-04" db="EMBL/GenBank/DDBJ databases">
        <authorList>
            <person name="Buell R."/>
            <person name="Hamilton J."/>
            <person name="Hostetler J."/>
        </authorList>
    </citation>
    <scope>NUCLEOTIDE SEQUENCE [LARGE SCALE GENOMIC DNA]</scope>
    <source>
        <strain evidence="2">DAOM:BR144</strain>
    </source>
</reference>
<keyword evidence="2" id="KW-1185">Reference proteome</keyword>
<dbReference type="InParanoid" id="K3X572"/>
<sequence length="112" mass="12240">MDPNKGLVQALPIQLEWYGGQMSHAGPCKVWCGNELVMPFTSDCAASFPQGKIPYSKVKCVGKSRLTLYWMATLLEWQVYIDCAKIGDGRKLEHPEAPVDSAATNATSALHA</sequence>
<dbReference type="VEuPathDB" id="FungiDB:PYU1_G012345"/>
<reference evidence="2" key="1">
    <citation type="journal article" date="2010" name="Genome Biol.">
        <title>Genome sequence of the necrotrophic plant pathogen Pythium ultimum reveals original pathogenicity mechanisms and effector repertoire.</title>
        <authorList>
            <person name="Levesque C.A."/>
            <person name="Brouwer H."/>
            <person name="Cano L."/>
            <person name="Hamilton J.P."/>
            <person name="Holt C."/>
            <person name="Huitema E."/>
            <person name="Raffaele S."/>
            <person name="Robideau G.P."/>
            <person name="Thines M."/>
            <person name="Win J."/>
            <person name="Zerillo M.M."/>
            <person name="Beakes G.W."/>
            <person name="Boore J.L."/>
            <person name="Busam D."/>
            <person name="Dumas B."/>
            <person name="Ferriera S."/>
            <person name="Fuerstenberg S.I."/>
            <person name="Gachon C.M."/>
            <person name="Gaulin E."/>
            <person name="Govers F."/>
            <person name="Grenville-Briggs L."/>
            <person name="Horner N."/>
            <person name="Hostetler J."/>
            <person name="Jiang R.H."/>
            <person name="Johnson J."/>
            <person name="Krajaejun T."/>
            <person name="Lin H."/>
            <person name="Meijer H.J."/>
            <person name="Moore B."/>
            <person name="Morris P."/>
            <person name="Phuntmart V."/>
            <person name="Puiu D."/>
            <person name="Shetty J."/>
            <person name="Stajich J.E."/>
            <person name="Tripathy S."/>
            <person name="Wawra S."/>
            <person name="van West P."/>
            <person name="Whitty B.R."/>
            <person name="Coutinho P.M."/>
            <person name="Henrissat B."/>
            <person name="Martin F."/>
            <person name="Thomas P.D."/>
            <person name="Tyler B.M."/>
            <person name="De Vries R.P."/>
            <person name="Kamoun S."/>
            <person name="Yandell M."/>
            <person name="Tisserat N."/>
            <person name="Buell C.R."/>
        </authorList>
    </citation>
    <scope>NUCLEOTIDE SEQUENCE</scope>
    <source>
        <strain evidence="2">DAOM:BR144</strain>
    </source>
</reference>
<accession>K3X572</accession>
<proteinExistence type="predicted"/>
<dbReference type="AlphaFoldDB" id="K3X572"/>
<protein>
    <submittedName>
        <fullName evidence="1">Uncharacterized protein</fullName>
    </submittedName>
</protein>
<dbReference type="Proteomes" id="UP000019132">
    <property type="component" value="Unassembled WGS sequence"/>
</dbReference>
<dbReference type="HOGENOM" id="CLU_2150888_0_0_1"/>
<dbReference type="eggNOG" id="ENOG502SK6U">
    <property type="taxonomic scope" value="Eukaryota"/>
</dbReference>
<organism evidence="1 2">
    <name type="scientific">Globisporangium ultimum (strain ATCC 200006 / CBS 805.95 / DAOM BR144)</name>
    <name type="common">Pythium ultimum</name>
    <dbReference type="NCBI Taxonomy" id="431595"/>
    <lineage>
        <taxon>Eukaryota</taxon>
        <taxon>Sar</taxon>
        <taxon>Stramenopiles</taxon>
        <taxon>Oomycota</taxon>
        <taxon>Peronosporomycetes</taxon>
        <taxon>Pythiales</taxon>
        <taxon>Pythiaceae</taxon>
        <taxon>Globisporangium</taxon>
    </lineage>
</organism>
<evidence type="ECO:0000313" key="2">
    <source>
        <dbReference type="Proteomes" id="UP000019132"/>
    </source>
</evidence>
<dbReference type="EnsemblProtists" id="PYU1_T012371">
    <property type="protein sequence ID" value="PYU1_T012371"/>
    <property type="gene ID" value="PYU1_G012345"/>
</dbReference>
<reference evidence="1" key="3">
    <citation type="submission" date="2015-02" db="UniProtKB">
        <authorList>
            <consortium name="EnsemblProtists"/>
        </authorList>
    </citation>
    <scope>IDENTIFICATION</scope>
    <source>
        <strain evidence="1">DAOM BR144</strain>
    </source>
</reference>
<dbReference type="EMBL" id="GL376608">
    <property type="status" value="NOT_ANNOTATED_CDS"/>
    <property type="molecule type" value="Genomic_DNA"/>
</dbReference>
<name>K3X572_GLOUD</name>